<reference evidence="1" key="1">
    <citation type="submission" date="2023-05" db="EMBL/GenBank/DDBJ databases">
        <title>Nepenthes gracilis genome sequencing.</title>
        <authorList>
            <person name="Fukushima K."/>
        </authorList>
    </citation>
    <scope>NUCLEOTIDE SEQUENCE</scope>
    <source>
        <strain evidence="1">SING2019-196</strain>
    </source>
</reference>
<name>A0AAD3SF74_NEPGR</name>
<gene>
    <name evidence="1" type="ORF">Nepgr_011462</name>
</gene>
<proteinExistence type="predicted"/>
<evidence type="ECO:0000313" key="1">
    <source>
        <dbReference type="EMBL" id="GMH09621.1"/>
    </source>
</evidence>
<organism evidence="1 2">
    <name type="scientific">Nepenthes gracilis</name>
    <name type="common">Slender pitcher plant</name>
    <dbReference type="NCBI Taxonomy" id="150966"/>
    <lineage>
        <taxon>Eukaryota</taxon>
        <taxon>Viridiplantae</taxon>
        <taxon>Streptophyta</taxon>
        <taxon>Embryophyta</taxon>
        <taxon>Tracheophyta</taxon>
        <taxon>Spermatophyta</taxon>
        <taxon>Magnoliopsida</taxon>
        <taxon>eudicotyledons</taxon>
        <taxon>Gunneridae</taxon>
        <taxon>Pentapetalae</taxon>
        <taxon>Caryophyllales</taxon>
        <taxon>Nepenthaceae</taxon>
        <taxon>Nepenthes</taxon>
    </lineage>
</organism>
<protein>
    <submittedName>
        <fullName evidence="1">Uncharacterized protein</fullName>
    </submittedName>
</protein>
<evidence type="ECO:0000313" key="2">
    <source>
        <dbReference type="Proteomes" id="UP001279734"/>
    </source>
</evidence>
<accession>A0AAD3SF74</accession>
<keyword evidence="2" id="KW-1185">Reference proteome</keyword>
<dbReference type="AlphaFoldDB" id="A0AAD3SF74"/>
<dbReference type="Proteomes" id="UP001279734">
    <property type="component" value="Unassembled WGS sequence"/>
</dbReference>
<comment type="caution">
    <text evidence="1">The sequence shown here is derived from an EMBL/GenBank/DDBJ whole genome shotgun (WGS) entry which is preliminary data.</text>
</comment>
<sequence>MTNLLPWKSPQRTNDRHVMLATLDYKALELVARKERRVLFYGYSLSFLGEGRALSFLEPLFSEAIFWNPRNKSSNPSTVQAIDFDSRKLSVQATTLS</sequence>
<dbReference type="EMBL" id="BSYO01000009">
    <property type="protein sequence ID" value="GMH09621.1"/>
    <property type="molecule type" value="Genomic_DNA"/>
</dbReference>